<evidence type="ECO:0000256" key="9">
    <source>
        <dbReference type="ARBA" id="ARBA00022837"/>
    </source>
</evidence>
<dbReference type="STRING" id="1142394.PSMK_18920"/>
<dbReference type="InterPro" id="IPR005475">
    <property type="entry name" value="Transketolase-like_Pyr-bd"/>
</dbReference>
<keyword evidence="9" id="KW-0106">Calcium</keyword>
<comment type="subunit">
    <text evidence="6">Homodimer.</text>
</comment>
<name>I0IFL3_PHYMF</name>
<evidence type="ECO:0000256" key="6">
    <source>
        <dbReference type="ARBA" id="ARBA00011738"/>
    </source>
</evidence>
<evidence type="ECO:0000256" key="11">
    <source>
        <dbReference type="ARBA" id="ARBA00023052"/>
    </source>
</evidence>
<dbReference type="GO" id="GO:0030976">
    <property type="term" value="F:thiamine pyrophosphate binding"/>
    <property type="evidence" value="ECO:0007669"/>
    <property type="project" value="TreeGrafter"/>
</dbReference>
<dbReference type="InterPro" id="IPR051424">
    <property type="entry name" value="Transketolase-like"/>
</dbReference>
<dbReference type="Pfam" id="PF02779">
    <property type="entry name" value="Transket_pyr"/>
    <property type="match status" value="1"/>
</dbReference>
<proteinExistence type="inferred from homology"/>
<sequence length="659" mass="69316">MSFDSTIHDKAIQLTKLTYEITGAAGSGHPSSGASLAHLVSVLLYQQMRFEPMNPGHPASDRLVLSEGHAVPVLYAAMADLGIAYRRFDGPDDAEGTLKPMTHELARTLRAIDSPVDGHPNPALGFPFFDAATGSLGQGLSVAAGLALAARMDGLGKRIYCLIGDGESREGQVWEAVDFLIDHGLKAVCPVFNANRFAQSEAVSVQQSADVLVAKLEAAGFDVRDVDGHAPEAVAGAFSAHAQAQHNPDAAPVALVARTVKGWGAQSQHGNGHHGTAPTGEALEAALAELDAKHKQLGATADVKLQRDLLPPEKPGPVKREQMPAFDEACRSFGQEEVLAKGVLATRKAYGISLRALGHARGDVAALDADVSGSTGSASFKKDPELTGRFIECRIAEQNMVSAALGMAAGGKLPVVSTFGKFLTRAYDQVEMAVLSGQPLRLVGSHAGCTLGPDGPSQMALPDVAWFRSFGTMRDHRGHPGFYVCTPADAWATHGLVAAMADHPGSVYLRTMRPETEFLYGPGTTFTLGGHEVLNQGRDLLIVAQGYMVHQANAALEALDAQGVDATIVDLYSLPFDEEALADLANDHDGRVLTLEDNYGGGMGSAVADALAATGDGFTVKQMHVERLPKSGADADDILAYVGLSVDDVVREALGMLEL</sequence>
<dbReference type="RefSeq" id="WP_014437269.1">
    <property type="nucleotide sequence ID" value="NC_017080.1"/>
</dbReference>
<gene>
    <name evidence="13" type="primary">tkt</name>
    <name evidence="13" type="ordered locus">PSMK_18920</name>
</gene>
<dbReference type="Pfam" id="PF00456">
    <property type="entry name" value="Transketolase_N"/>
    <property type="match status" value="1"/>
</dbReference>
<dbReference type="EMBL" id="AP012338">
    <property type="protein sequence ID" value="BAM04051.1"/>
    <property type="molecule type" value="Genomic_DNA"/>
</dbReference>
<comment type="similarity">
    <text evidence="5">Belongs to the transketolase family.</text>
</comment>
<dbReference type="HOGENOM" id="CLU_009227_3_1_0"/>
<evidence type="ECO:0000256" key="4">
    <source>
        <dbReference type="ARBA" id="ARBA00001964"/>
    </source>
</evidence>
<dbReference type="SUPFAM" id="SSF52518">
    <property type="entry name" value="Thiamin diphosphate-binding fold (THDP-binding)"/>
    <property type="match status" value="2"/>
</dbReference>
<evidence type="ECO:0000313" key="13">
    <source>
        <dbReference type="EMBL" id="BAM04051.1"/>
    </source>
</evidence>
<comment type="cofactor">
    <cofactor evidence="2">
        <name>Mn(2+)</name>
        <dbReference type="ChEBI" id="CHEBI:29035"/>
    </cofactor>
</comment>
<dbReference type="PANTHER" id="PTHR43195">
    <property type="entry name" value="TRANSKETOLASE"/>
    <property type="match status" value="1"/>
</dbReference>
<evidence type="ECO:0000256" key="5">
    <source>
        <dbReference type="ARBA" id="ARBA00007131"/>
    </source>
</evidence>
<dbReference type="InterPro" id="IPR029061">
    <property type="entry name" value="THDP-binding"/>
</dbReference>
<comment type="cofactor">
    <cofactor evidence="3">
        <name>Mg(2+)</name>
        <dbReference type="ChEBI" id="CHEBI:18420"/>
    </cofactor>
</comment>
<accession>I0IFL3</accession>
<dbReference type="PANTHER" id="PTHR43195:SF1">
    <property type="entry name" value="FI06132P-RELATED"/>
    <property type="match status" value="1"/>
</dbReference>
<feature type="domain" description="Transketolase-like pyrimidine-binding" evidence="12">
    <location>
        <begin position="344"/>
        <end position="518"/>
    </location>
</feature>
<dbReference type="GO" id="GO:0005737">
    <property type="term" value="C:cytoplasm"/>
    <property type="evidence" value="ECO:0007669"/>
    <property type="project" value="UniProtKB-ARBA"/>
</dbReference>
<dbReference type="GO" id="GO:0004802">
    <property type="term" value="F:transketolase activity"/>
    <property type="evidence" value="ECO:0007669"/>
    <property type="project" value="UniProtKB-EC"/>
</dbReference>
<keyword evidence="14" id="KW-1185">Reference proteome</keyword>
<evidence type="ECO:0000256" key="10">
    <source>
        <dbReference type="ARBA" id="ARBA00022842"/>
    </source>
</evidence>
<dbReference type="SMART" id="SM00861">
    <property type="entry name" value="Transket_pyr"/>
    <property type="match status" value="1"/>
</dbReference>
<dbReference type="InterPro" id="IPR033248">
    <property type="entry name" value="Transketolase_C"/>
</dbReference>
<dbReference type="InterPro" id="IPR005474">
    <property type="entry name" value="Transketolase_N"/>
</dbReference>
<reference evidence="13 14" key="1">
    <citation type="submission" date="2012-02" db="EMBL/GenBank/DDBJ databases">
        <title>Complete genome sequence of Phycisphaera mikurensis NBRC 102666.</title>
        <authorList>
            <person name="Ankai A."/>
            <person name="Hosoyama A."/>
            <person name="Terui Y."/>
            <person name="Sekine M."/>
            <person name="Fukai R."/>
            <person name="Kato Y."/>
            <person name="Nakamura S."/>
            <person name="Yamada-Narita S."/>
            <person name="Kawakoshi A."/>
            <person name="Fukunaga Y."/>
            <person name="Yamazaki S."/>
            <person name="Fujita N."/>
        </authorList>
    </citation>
    <scope>NUCLEOTIDE SEQUENCE [LARGE SCALE GENOMIC DNA]</scope>
    <source>
        <strain evidence="14">NBRC 102666 / KCTC 22515 / FYK2301M01</strain>
    </source>
</reference>
<comment type="cofactor">
    <cofactor evidence="4">
        <name>thiamine diphosphate</name>
        <dbReference type="ChEBI" id="CHEBI:58937"/>
    </cofactor>
</comment>
<comment type="cofactor">
    <cofactor evidence="1">
        <name>Ca(2+)</name>
        <dbReference type="ChEBI" id="CHEBI:29108"/>
    </cofactor>
</comment>
<dbReference type="Proteomes" id="UP000007881">
    <property type="component" value="Chromosome"/>
</dbReference>
<dbReference type="FunFam" id="3.40.50.970:FF:000129">
    <property type="entry name" value="Transketolase"/>
    <property type="match status" value="1"/>
</dbReference>
<evidence type="ECO:0000256" key="8">
    <source>
        <dbReference type="ARBA" id="ARBA00022723"/>
    </source>
</evidence>
<protein>
    <submittedName>
        <fullName evidence="13">Transketolase</fullName>
        <ecNumber evidence="13">2.2.1.1</ecNumber>
    </submittedName>
</protein>
<evidence type="ECO:0000259" key="12">
    <source>
        <dbReference type="SMART" id="SM00861"/>
    </source>
</evidence>
<keyword evidence="8" id="KW-0479">Metal-binding</keyword>
<dbReference type="KEGG" id="phm:PSMK_18920"/>
<evidence type="ECO:0000256" key="2">
    <source>
        <dbReference type="ARBA" id="ARBA00001936"/>
    </source>
</evidence>
<dbReference type="Gene3D" id="3.40.50.920">
    <property type="match status" value="1"/>
</dbReference>
<dbReference type="Pfam" id="PF02780">
    <property type="entry name" value="Transketolase_C"/>
    <property type="match status" value="1"/>
</dbReference>
<evidence type="ECO:0000256" key="7">
    <source>
        <dbReference type="ARBA" id="ARBA00022679"/>
    </source>
</evidence>
<dbReference type="eggNOG" id="COG0021">
    <property type="taxonomic scope" value="Bacteria"/>
</dbReference>
<dbReference type="EC" id="2.2.1.1" evidence="13"/>
<dbReference type="OrthoDB" id="9803371at2"/>
<evidence type="ECO:0000256" key="3">
    <source>
        <dbReference type="ARBA" id="ARBA00001946"/>
    </source>
</evidence>
<dbReference type="Gene3D" id="3.40.50.970">
    <property type="match status" value="2"/>
</dbReference>
<dbReference type="SUPFAM" id="SSF52922">
    <property type="entry name" value="TK C-terminal domain-like"/>
    <property type="match status" value="1"/>
</dbReference>
<evidence type="ECO:0000256" key="1">
    <source>
        <dbReference type="ARBA" id="ARBA00001913"/>
    </source>
</evidence>
<evidence type="ECO:0000313" key="14">
    <source>
        <dbReference type="Proteomes" id="UP000007881"/>
    </source>
</evidence>
<dbReference type="CDD" id="cd07033">
    <property type="entry name" value="TPP_PYR_DXS_TK_like"/>
    <property type="match status" value="1"/>
</dbReference>
<keyword evidence="11" id="KW-0786">Thiamine pyrophosphate</keyword>
<dbReference type="InterPro" id="IPR009014">
    <property type="entry name" value="Transketo_C/PFOR_II"/>
</dbReference>
<keyword evidence="7 13" id="KW-0808">Transferase</keyword>
<keyword evidence="10" id="KW-0460">Magnesium</keyword>
<organism evidence="13 14">
    <name type="scientific">Phycisphaera mikurensis (strain NBRC 102666 / KCTC 22515 / FYK2301M01)</name>
    <dbReference type="NCBI Taxonomy" id="1142394"/>
    <lineage>
        <taxon>Bacteria</taxon>
        <taxon>Pseudomonadati</taxon>
        <taxon>Planctomycetota</taxon>
        <taxon>Phycisphaerae</taxon>
        <taxon>Phycisphaerales</taxon>
        <taxon>Phycisphaeraceae</taxon>
        <taxon>Phycisphaera</taxon>
    </lineage>
</organism>
<dbReference type="NCBIfam" id="NF004559">
    <property type="entry name" value="PRK05899.2-5"/>
    <property type="match status" value="1"/>
</dbReference>
<dbReference type="GO" id="GO:0046872">
    <property type="term" value="F:metal ion binding"/>
    <property type="evidence" value="ECO:0007669"/>
    <property type="project" value="UniProtKB-KW"/>
</dbReference>
<dbReference type="AlphaFoldDB" id="I0IFL3"/>